<reference evidence="2 3" key="1">
    <citation type="submission" date="2018-05" db="EMBL/GenBank/DDBJ databases">
        <title>Chitinophaga sp. K3CV102501T nov., isolated from isolated from a monsoon evergreen broad-leaved forest soil.</title>
        <authorList>
            <person name="Lv Y."/>
        </authorList>
    </citation>
    <scope>NUCLEOTIDE SEQUENCE [LARGE SCALE GENOMIC DNA]</scope>
    <source>
        <strain evidence="2 3">GDMCC 1.1325</strain>
    </source>
</reference>
<proteinExistence type="predicted"/>
<keyword evidence="1" id="KW-0812">Transmembrane</keyword>
<gene>
    <name evidence="2" type="ORF">DF182_11460</name>
</gene>
<name>A0A365Y3I5_9BACT</name>
<dbReference type="AlphaFoldDB" id="A0A365Y3I5"/>
<accession>A0A365Y3I5</accession>
<dbReference type="Proteomes" id="UP000253410">
    <property type="component" value="Unassembled WGS sequence"/>
</dbReference>
<protein>
    <submittedName>
        <fullName evidence="2">DUF1361 domain-containing protein</fullName>
    </submittedName>
</protein>
<feature type="transmembrane region" description="Helical" evidence="1">
    <location>
        <begin position="200"/>
        <end position="218"/>
    </location>
</feature>
<keyword evidence="3" id="KW-1185">Reference proteome</keyword>
<feature type="transmembrane region" description="Helical" evidence="1">
    <location>
        <begin position="21"/>
        <end position="39"/>
    </location>
</feature>
<evidence type="ECO:0000313" key="2">
    <source>
        <dbReference type="EMBL" id="RBL93157.1"/>
    </source>
</evidence>
<feature type="transmembrane region" description="Helical" evidence="1">
    <location>
        <begin position="110"/>
        <end position="132"/>
    </location>
</feature>
<feature type="transmembrane region" description="Helical" evidence="1">
    <location>
        <begin position="45"/>
        <end position="65"/>
    </location>
</feature>
<keyword evidence="1" id="KW-1133">Transmembrane helix</keyword>
<feature type="transmembrane region" description="Helical" evidence="1">
    <location>
        <begin position="144"/>
        <end position="165"/>
    </location>
</feature>
<dbReference type="InterPro" id="IPR009793">
    <property type="entry name" value="DUF1361"/>
</dbReference>
<organism evidence="2 3">
    <name type="scientific">Chitinophaga flava</name>
    <dbReference type="NCBI Taxonomy" id="2259036"/>
    <lineage>
        <taxon>Bacteria</taxon>
        <taxon>Pseudomonadati</taxon>
        <taxon>Bacteroidota</taxon>
        <taxon>Chitinophagia</taxon>
        <taxon>Chitinophagales</taxon>
        <taxon>Chitinophagaceae</taxon>
        <taxon>Chitinophaga</taxon>
    </lineage>
</organism>
<evidence type="ECO:0000256" key="1">
    <source>
        <dbReference type="SAM" id="Phobius"/>
    </source>
</evidence>
<dbReference type="RefSeq" id="WP_113615752.1">
    <property type="nucleotide sequence ID" value="NZ_QFFJ01000001.1"/>
</dbReference>
<keyword evidence="1" id="KW-0472">Membrane</keyword>
<dbReference type="OrthoDB" id="4540541at2"/>
<sequence>MRLKSAIRLMQQRIARNQQVYTLYFSILFSLALLCFRIYHSGSYLRISLIWNLFLAYIPFAITRWMEKHPAEVSNRYAWYGYFAVWLLFIPNSPYILTDLFHLFDGGVPLWFDLFVIFSFAWNGMMLGYISIRSMEQLWQARHTRWPAWLFTFPVMFLCGMGVYIGRYLRYNSWDVVKDPLTLLCDIRDIILHPVENRTAWAFTICMGVFLSLMYPLVKKQSGESA</sequence>
<dbReference type="Pfam" id="PF07099">
    <property type="entry name" value="DUF1361"/>
    <property type="match status" value="1"/>
</dbReference>
<comment type="caution">
    <text evidence="2">The sequence shown here is derived from an EMBL/GenBank/DDBJ whole genome shotgun (WGS) entry which is preliminary data.</text>
</comment>
<dbReference type="EMBL" id="QFFJ01000001">
    <property type="protein sequence ID" value="RBL93157.1"/>
    <property type="molecule type" value="Genomic_DNA"/>
</dbReference>
<evidence type="ECO:0000313" key="3">
    <source>
        <dbReference type="Proteomes" id="UP000253410"/>
    </source>
</evidence>
<feature type="transmembrane region" description="Helical" evidence="1">
    <location>
        <begin position="77"/>
        <end position="98"/>
    </location>
</feature>